<dbReference type="NCBIfam" id="TIGR01725">
    <property type="entry name" value="phge_HK97_gp10"/>
    <property type="match status" value="1"/>
</dbReference>
<evidence type="ECO:0000313" key="2">
    <source>
        <dbReference type="Proteomes" id="UP000548423"/>
    </source>
</evidence>
<reference evidence="2" key="1">
    <citation type="submission" date="2020-07" db="EMBL/GenBank/DDBJ databases">
        <authorList>
            <person name="Partida-Martinez L."/>
            <person name="Huntemann M."/>
            <person name="Clum A."/>
            <person name="Wang J."/>
            <person name="Palaniappan K."/>
            <person name="Ritter S."/>
            <person name="Chen I.-M."/>
            <person name="Stamatis D."/>
            <person name="Reddy T."/>
            <person name="O'Malley R."/>
            <person name="Daum C."/>
            <person name="Shapiro N."/>
            <person name="Ivanova N."/>
            <person name="Kyrpides N."/>
            <person name="Woyke T."/>
        </authorList>
    </citation>
    <scope>NUCLEOTIDE SEQUENCE [LARGE SCALE GENOMIC DNA]</scope>
    <source>
        <strain evidence="2">AT2.8</strain>
    </source>
</reference>
<dbReference type="AlphaFoldDB" id="A0A852TJK3"/>
<dbReference type="EMBL" id="JACCBX010000008">
    <property type="protein sequence ID" value="NYE07284.1"/>
    <property type="molecule type" value="Genomic_DNA"/>
</dbReference>
<dbReference type="InterPro" id="IPR010064">
    <property type="entry name" value="HK97-gp10_tail"/>
</dbReference>
<evidence type="ECO:0000313" key="1">
    <source>
        <dbReference type="EMBL" id="NYE07284.1"/>
    </source>
</evidence>
<sequence>MSRYIQGLDNVISGLRQIEKDQEKAAKKAVSQSAYLLEAQAKALAPVDTGYLRGSIKTHIKDGGLSAEVISHAEYSLFVEYGTSKQEAQQFMTPAYFKAKEHFERLIERG</sequence>
<name>A0A852TJK3_9BACI</name>
<reference evidence="2" key="2">
    <citation type="submission" date="2020-08" db="EMBL/GenBank/DDBJ databases">
        <title>The Agave Microbiome: Exploring the role of microbial communities in plant adaptations to desert environments.</title>
        <authorList>
            <person name="Partida-Martinez L.P."/>
        </authorList>
    </citation>
    <scope>NUCLEOTIDE SEQUENCE [LARGE SCALE GENOMIC DNA]</scope>
    <source>
        <strain evidence="2">AT2.8</strain>
    </source>
</reference>
<proteinExistence type="predicted"/>
<protein>
    <submittedName>
        <fullName evidence="1">HK97 gp10 family phage protein</fullName>
    </submittedName>
</protein>
<organism evidence="1 2">
    <name type="scientific">Neobacillus niacini</name>
    <dbReference type="NCBI Taxonomy" id="86668"/>
    <lineage>
        <taxon>Bacteria</taxon>
        <taxon>Bacillati</taxon>
        <taxon>Bacillota</taxon>
        <taxon>Bacilli</taxon>
        <taxon>Bacillales</taxon>
        <taxon>Bacillaceae</taxon>
        <taxon>Neobacillus</taxon>
    </lineage>
</organism>
<accession>A0A852TJK3</accession>
<dbReference type="Pfam" id="PF04883">
    <property type="entry name" value="HK97-gp10_like"/>
    <property type="match status" value="1"/>
</dbReference>
<gene>
    <name evidence="1" type="ORF">F4694_004069</name>
</gene>
<dbReference type="Proteomes" id="UP000548423">
    <property type="component" value="Unassembled WGS sequence"/>
</dbReference>
<comment type="caution">
    <text evidence="1">The sequence shown here is derived from an EMBL/GenBank/DDBJ whole genome shotgun (WGS) entry which is preliminary data.</text>
</comment>